<dbReference type="SFLD" id="SFLDG01131">
    <property type="entry name" value="C1.5.2:_MDP_Like"/>
    <property type="match status" value="1"/>
</dbReference>
<name>A0A0E9N825_SAICN</name>
<comment type="caution">
    <text evidence="2">The sequence shown here is derived from an EMBL/GenBank/DDBJ whole genome shotgun (WGS) entry which is preliminary data.</text>
</comment>
<evidence type="ECO:0000256" key="1">
    <source>
        <dbReference type="SAM" id="MobiDB-lite"/>
    </source>
</evidence>
<evidence type="ECO:0000313" key="3">
    <source>
        <dbReference type="Proteomes" id="UP000033140"/>
    </source>
</evidence>
<protein>
    <recommendedName>
        <fullName evidence="4">Magnesium-dependent phosphatase-1</fullName>
    </recommendedName>
</protein>
<dbReference type="InterPro" id="IPR010036">
    <property type="entry name" value="MDP_1_eu_arc"/>
</dbReference>
<dbReference type="AlphaFoldDB" id="A0A0E9N825"/>
<dbReference type="InterPro" id="IPR036412">
    <property type="entry name" value="HAD-like_sf"/>
</dbReference>
<proteinExistence type="predicted"/>
<dbReference type="InterPro" id="IPR023214">
    <property type="entry name" value="HAD_sf"/>
</dbReference>
<dbReference type="Gene3D" id="3.40.50.1000">
    <property type="entry name" value="HAD superfamily/HAD-like"/>
    <property type="match status" value="1"/>
</dbReference>
<dbReference type="GO" id="GO:0003993">
    <property type="term" value="F:acid phosphatase activity"/>
    <property type="evidence" value="ECO:0007669"/>
    <property type="project" value="TreeGrafter"/>
</dbReference>
<dbReference type="Proteomes" id="UP000033140">
    <property type="component" value="Unassembled WGS sequence"/>
</dbReference>
<dbReference type="EMBL" id="BACD03000001">
    <property type="protein sequence ID" value="GAO45979.1"/>
    <property type="molecule type" value="Genomic_DNA"/>
</dbReference>
<dbReference type="SUPFAM" id="SSF56784">
    <property type="entry name" value="HAD-like"/>
    <property type="match status" value="1"/>
</dbReference>
<dbReference type="PANTHER" id="PTHR17901">
    <property type="entry name" value="MAGNESIUM-DEPENDENT PHOSPHATASE 1 MDP1"/>
    <property type="match status" value="1"/>
</dbReference>
<reference evidence="2 3" key="3">
    <citation type="journal article" date="2015" name="Genome Announc.">
        <title>Draft Genome Sequence of the Archiascomycetous Yeast Saitoella complicata.</title>
        <authorList>
            <person name="Yamauchi K."/>
            <person name="Kondo S."/>
            <person name="Hamamoto M."/>
            <person name="Takahashi Y."/>
            <person name="Ogura Y."/>
            <person name="Hayashi T."/>
            <person name="Nishida H."/>
        </authorList>
    </citation>
    <scope>NUCLEOTIDE SEQUENCE [LARGE SCALE GENOMIC DNA]</scope>
    <source>
        <strain evidence="2 3">NRRL Y-17804</strain>
    </source>
</reference>
<gene>
    <name evidence="2" type="ORF">G7K_0224-t1</name>
</gene>
<keyword evidence="3" id="KW-1185">Reference proteome</keyword>
<reference evidence="2 3" key="1">
    <citation type="journal article" date="2011" name="J. Gen. Appl. Microbiol.">
        <title>Draft genome sequencing of the enigmatic yeast Saitoella complicata.</title>
        <authorList>
            <person name="Nishida H."/>
            <person name="Hamamoto M."/>
            <person name="Sugiyama J."/>
        </authorList>
    </citation>
    <scope>NUCLEOTIDE SEQUENCE [LARGE SCALE GENOMIC DNA]</scope>
    <source>
        <strain evidence="2 3">NRRL Y-17804</strain>
    </source>
</reference>
<dbReference type="SFLD" id="SFLDG01129">
    <property type="entry name" value="C1.5:_HAD__Beta-PGM__Phosphata"/>
    <property type="match status" value="1"/>
</dbReference>
<feature type="region of interest" description="Disordered" evidence="1">
    <location>
        <begin position="204"/>
        <end position="251"/>
    </location>
</feature>
<reference evidence="2 3" key="2">
    <citation type="journal article" date="2014" name="J. Gen. Appl. Microbiol.">
        <title>The early diverging ascomycetous budding yeast Saitoella complicata has three histone deacetylases belonging to the Clr6, Hos2, and Rpd3 lineages.</title>
        <authorList>
            <person name="Nishida H."/>
            <person name="Matsumoto T."/>
            <person name="Kondo S."/>
            <person name="Hamamoto M."/>
            <person name="Yoshikawa H."/>
        </authorList>
    </citation>
    <scope>NUCLEOTIDE SEQUENCE [LARGE SCALE GENOMIC DNA]</scope>
    <source>
        <strain evidence="2 3">NRRL Y-17804</strain>
    </source>
</reference>
<dbReference type="PANTHER" id="PTHR17901:SF14">
    <property type="entry name" value="MAGNESIUM-DEPENDENT PHOSPHATASE 1"/>
    <property type="match status" value="1"/>
</dbReference>
<dbReference type="NCBIfam" id="TIGR01685">
    <property type="entry name" value="MDP-1"/>
    <property type="match status" value="1"/>
</dbReference>
<organism evidence="2 3">
    <name type="scientific">Saitoella complicata (strain BCRC 22490 / CBS 7301 / JCM 7358 / NBRC 10748 / NRRL Y-17804)</name>
    <dbReference type="NCBI Taxonomy" id="698492"/>
    <lineage>
        <taxon>Eukaryota</taxon>
        <taxon>Fungi</taxon>
        <taxon>Dikarya</taxon>
        <taxon>Ascomycota</taxon>
        <taxon>Taphrinomycotina</taxon>
        <taxon>Taphrinomycotina incertae sedis</taxon>
        <taxon>Saitoella</taxon>
    </lineage>
</organism>
<dbReference type="Pfam" id="PF12689">
    <property type="entry name" value="Acid_PPase"/>
    <property type="match status" value="1"/>
</dbReference>
<evidence type="ECO:0008006" key="4">
    <source>
        <dbReference type="Google" id="ProtNLM"/>
    </source>
</evidence>
<dbReference type="SFLD" id="SFLDS00003">
    <property type="entry name" value="Haloacid_Dehalogenase"/>
    <property type="match status" value="1"/>
</dbReference>
<dbReference type="InterPro" id="IPR035679">
    <property type="entry name" value="MDP-1_euk"/>
</dbReference>
<feature type="compositionally biased region" description="Basic and acidic residues" evidence="1">
    <location>
        <begin position="204"/>
        <end position="219"/>
    </location>
</feature>
<sequence length="251" mass="29046">MRPLKSRPPRNLICPRTPRFLPPSNIQAAMTTDQIDDKEHPQLVAFDLDYTCWPLWIYTHVTGPLKPSGKPNLVFDKYGDKIAMYDDMPEILHFLQERDIHVAAASRTHAPNLARQALSLMTLPPSNKRAESFFDTCEIYPGSKIKHFQELHRKTGIPYTEMVFYDDERRNVEVEKLGVTFVLVPDGVNRRIFEQGIEEWRRRHKKGEGEKVVTKRTENRAAGSRGRYRHKLQGLTDTEMDEGQDGPQQGY</sequence>
<accession>A0A0E9N825</accession>
<evidence type="ECO:0000313" key="2">
    <source>
        <dbReference type="EMBL" id="GAO45979.1"/>
    </source>
</evidence>
<dbReference type="CDD" id="cd07501">
    <property type="entry name" value="HAD_MDP-1_like"/>
    <property type="match status" value="1"/>
</dbReference>
<dbReference type="STRING" id="698492.A0A0E9N825"/>